<sequence length="198" mass="20584">MVPVVELGDPVSAVLLDGSVPADCLPGDSVPADLPDDSVPAVVPDDSVPADVPLPAAQPDMPAPDVQLNWPITDSQPTPGNPVPSDLPSWVLLRKEKSTSRKPSQPVYSGSWIFSQLPDPGGGTFCPLRTVWSVLRPLLEGGVLSGMDSALVVGLACRVGCSTRADQRVLSAMDSALVVGLTSRVGCSTRADQRVLLA</sequence>
<name>A0ABN9BBD2_9NEOB</name>
<accession>A0ABN9BBD2</accession>
<evidence type="ECO:0000256" key="1">
    <source>
        <dbReference type="SAM" id="MobiDB-lite"/>
    </source>
</evidence>
<keyword evidence="3" id="KW-1185">Reference proteome</keyword>
<organism evidence="2 3">
    <name type="scientific">Staurois parvus</name>
    <dbReference type="NCBI Taxonomy" id="386267"/>
    <lineage>
        <taxon>Eukaryota</taxon>
        <taxon>Metazoa</taxon>
        <taxon>Chordata</taxon>
        <taxon>Craniata</taxon>
        <taxon>Vertebrata</taxon>
        <taxon>Euteleostomi</taxon>
        <taxon>Amphibia</taxon>
        <taxon>Batrachia</taxon>
        <taxon>Anura</taxon>
        <taxon>Neobatrachia</taxon>
        <taxon>Ranoidea</taxon>
        <taxon>Ranidae</taxon>
        <taxon>Staurois</taxon>
    </lineage>
</organism>
<protein>
    <submittedName>
        <fullName evidence="2">Uncharacterized protein</fullName>
    </submittedName>
</protein>
<gene>
    <name evidence="2" type="ORF">SPARVUS_LOCUS2561760</name>
</gene>
<feature type="compositionally biased region" description="Low complexity" evidence="1">
    <location>
        <begin position="28"/>
        <end position="57"/>
    </location>
</feature>
<reference evidence="2" key="1">
    <citation type="submission" date="2023-05" db="EMBL/GenBank/DDBJ databases">
        <authorList>
            <person name="Stuckert A."/>
        </authorList>
    </citation>
    <scope>NUCLEOTIDE SEQUENCE</scope>
</reference>
<dbReference type="Proteomes" id="UP001162483">
    <property type="component" value="Unassembled WGS sequence"/>
</dbReference>
<evidence type="ECO:0000313" key="3">
    <source>
        <dbReference type="Proteomes" id="UP001162483"/>
    </source>
</evidence>
<dbReference type="EMBL" id="CATNWA010003249">
    <property type="protein sequence ID" value="CAI9544895.1"/>
    <property type="molecule type" value="Genomic_DNA"/>
</dbReference>
<proteinExistence type="predicted"/>
<comment type="caution">
    <text evidence="2">The sequence shown here is derived from an EMBL/GenBank/DDBJ whole genome shotgun (WGS) entry which is preliminary data.</text>
</comment>
<evidence type="ECO:0000313" key="2">
    <source>
        <dbReference type="EMBL" id="CAI9544895.1"/>
    </source>
</evidence>
<feature type="non-terminal residue" evidence="2">
    <location>
        <position position="198"/>
    </location>
</feature>
<feature type="region of interest" description="Disordered" evidence="1">
    <location>
        <begin position="26"/>
        <end position="59"/>
    </location>
</feature>